<gene>
    <name evidence="3" type="ORF">GCM10025780_33880</name>
</gene>
<organism evidence="3 4">
    <name type="scientific">Frondihabitans cladoniiphilus</name>
    <dbReference type="NCBI Taxonomy" id="715785"/>
    <lineage>
        <taxon>Bacteria</taxon>
        <taxon>Bacillati</taxon>
        <taxon>Actinomycetota</taxon>
        <taxon>Actinomycetes</taxon>
        <taxon>Micrococcales</taxon>
        <taxon>Microbacteriaceae</taxon>
        <taxon>Frondihabitans</taxon>
    </lineage>
</organism>
<dbReference type="Pfam" id="PF03235">
    <property type="entry name" value="GmrSD_N"/>
    <property type="match status" value="1"/>
</dbReference>
<keyword evidence="4" id="KW-1185">Reference proteome</keyword>
<evidence type="ECO:0000313" key="3">
    <source>
        <dbReference type="EMBL" id="GAA4684859.1"/>
    </source>
</evidence>
<evidence type="ECO:0000259" key="2">
    <source>
        <dbReference type="Pfam" id="PF07510"/>
    </source>
</evidence>
<dbReference type="RefSeq" id="WP_345377111.1">
    <property type="nucleotide sequence ID" value="NZ_BAABLM010000010.1"/>
</dbReference>
<dbReference type="InterPro" id="IPR004919">
    <property type="entry name" value="GmrSD_N"/>
</dbReference>
<feature type="domain" description="GmrSD restriction endonucleases C-terminal" evidence="2">
    <location>
        <begin position="470"/>
        <end position="572"/>
    </location>
</feature>
<accession>A0ABP8WAR8</accession>
<dbReference type="PANTHER" id="PTHR35149">
    <property type="entry name" value="SLL5132 PROTEIN"/>
    <property type="match status" value="1"/>
</dbReference>
<proteinExistence type="predicted"/>
<name>A0ABP8WAR8_9MICO</name>
<dbReference type="Pfam" id="PF07510">
    <property type="entry name" value="GmrSD_C"/>
    <property type="match status" value="1"/>
</dbReference>
<dbReference type="InterPro" id="IPR011089">
    <property type="entry name" value="GmrSD_C"/>
</dbReference>
<dbReference type="PANTHER" id="PTHR35149:SF2">
    <property type="entry name" value="DUF262 DOMAIN-CONTAINING PROTEIN"/>
    <property type="match status" value="1"/>
</dbReference>
<dbReference type="Proteomes" id="UP001501295">
    <property type="component" value="Unassembled WGS sequence"/>
</dbReference>
<reference evidence="4" key="1">
    <citation type="journal article" date="2019" name="Int. J. Syst. Evol. Microbiol.">
        <title>The Global Catalogue of Microorganisms (GCM) 10K type strain sequencing project: providing services to taxonomists for standard genome sequencing and annotation.</title>
        <authorList>
            <consortium name="The Broad Institute Genomics Platform"/>
            <consortium name="The Broad Institute Genome Sequencing Center for Infectious Disease"/>
            <person name="Wu L."/>
            <person name="Ma J."/>
        </authorList>
    </citation>
    <scope>NUCLEOTIDE SEQUENCE [LARGE SCALE GENOMIC DNA]</scope>
    <source>
        <strain evidence="4">JCM 18956</strain>
    </source>
</reference>
<comment type="caution">
    <text evidence="3">The sequence shown here is derived from an EMBL/GenBank/DDBJ whole genome shotgun (WGS) entry which is preliminary data.</text>
</comment>
<protein>
    <submittedName>
        <fullName evidence="3">DUF262 domain-containing protein</fullName>
    </submittedName>
</protein>
<sequence length="636" mass="73417">MAGVPQPPRIEPTELGDSLMNDADRTIDGVAKTVAEVLEKKKYSIDYYQREYKWESKQIAELVTDLTGKFLQIYSPTHTRRDVAHYPGYYLGAVIMSQKGGQPFIVDGQQRITSLTLFLTYLRRLQLGREDQVDIDPMIFSEKYGEKSFNLDVADRNECMEALFERGEYEPPADAPESVHVLVARYGEFDALFPDELRYEALPYFLDWLKDRVQLVQITAFTDDDAYAIFETMNDRGLKLTPADMLKGYLLTNTDEGKPRDSANALWRRRLKALDDSSDDAGADFLKTWLRSRYSTKIRERRRGARAEDWDRIGTEFHRWLREAHAEMGLGTPDSYYRFIAEDMQFYGAQYSRVLAAGSTGVDATGPLRFVRYNADLGFTLQNQLILAPLNTSDDQRTIDQKIEIVGRFVDILLAWRIWNSRSTAYSTMQYAMFTVMRDIRGLSSHQLATTLRDYLIRVDENFDSRDDLYVHQQNRSQLHHLLARMTDYVTVQSGQASSYIELTSSAGVQYEIEHIWANHPERHADEFSHEADFSRHRNRFGALLLLPKPFNGSYNDDTYEEKLPHYFGQNLLASSLNPLSYERNPGFASFVKRSGLEFKSHETFRAADVLERGVLYRELAKRVWNPDDLLSVTSN</sequence>
<dbReference type="EMBL" id="BAABLM010000010">
    <property type="protein sequence ID" value="GAA4684859.1"/>
    <property type="molecule type" value="Genomic_DNA"/>
</dbReference>
<evidence type="ECO:0000259" key="1">
    <source>
        <dbReference type="Pfam" id="PF03235"/>
    </source>
</evidence>
<feature type="domain" description="GmrSD restriction endonucleases N-terminal" evidence="1">
    <location>
        <begin position="35"/>
        <end position="250"/>
    </location>
</feature>
<evidence type="ECO:0000313" key="4">
    <source>
        <dbReference type="Proteomes" id="UP001501295"/>
    </source>
</evidence>